<reference evidence="7 8" key="1">
    <citation type="journal article" date="2013" name="Int. J. Syst. Evol. Microbiol.">
        <title>Marinicauda pacifica gen. nov., sp. nov., a prosthecate alphaproteobacterium of the family Hyphomonadaceae isolated from deep seawater.</title>
        <authorList>
            <person name="Zhang X.Y."/>
            <person name="Li G.W."/>
            <person name="Wang C.S."/>
            <person name="Zhang Y.J."/>
            <person name="Xu X.W."/>
            <person name="Li H."/>
            <person name="Liu A."/>
            <person name="Liu C."/>
            <person name="Xie B.B."/>
            <person name="Qin Q.L."/>
            <person name="Xu Z."/>
            <person name="Chen X.L."/>
            <person name="Zhou B.C."/>
            <person name="Zhang Y.Z."/>
        </authorList>
    </citation>
    <scope>NUCLEOTIDE SEQUENCE [LARGE SCALE GENOMIC DNA]</scope>
    <source>
        <strain evidence="7 8">P-1 km-3</strain>
    </source>
</reference>
<dbReference type="InterPro" id="IPR000819">
    <property type="entry name" value="Peptidase_M17_C"/>
</dbReference>
<dbReference type="OrthoDB" id="9809354at2"/>
<keyword evidence="3" id="KW-0645">Protease</keyword>
<dbReference type="Gene3D" id="3.40.220.10">
    <property type="entry name" value="Leucine Aminopeptidase, subunit E, domain 1"/>
    <property type="match status" value="1"/>
</dbReference>
<dbReference type="PANTHER" id="PTHR11963:SF20">
    <property type="entry name" value="PEPTIDASE B"/>
    <property type="match status" value="1"/>
</dbReference>
<dbReference type="RefSeq" id="WP_135944385.1">
    <property type="nucleotide sequence ID" value="NZ_BMEI01000002.1"/>
</dbReference>
<dbReference type="AlphaFoldDB" id="A0A4S2HAQ9"/>
<dbReference type="EMBL" id="SRXV01000002">
    <property type="protein sequence ID" value="TGY92843.1"/>
    <property type="molecule type" value="Genomic_DNA"/>
</dbReference>
<comment type="similarity">
    <text evidence="1">Belongs to the peptidase M17 family.</text>
</comment>
<keyword evidence="2 7" id="KW-0031">Aminopeptidase</keyword>
<dbReference type="GO" id="GO:0030145">
    <property type="term" value="F:manganese ion binding"/>
    <property type="evidence" value="ECO:0007669"/>
    <property type="project" value="InterPro"/>
</dbReference>
<name>A0A4S2HAQ9_9PROT</name>
<proteinExistence type="inferred from homology"/>
<keyword evidence="5" id="KW-0464">Manganese</keyword>
<evidence type="ECO:0000256" key="5">
    <source>
        <dbReference type="ARBA" id="ARBA00023211"/>
    </source>
</evidence>
<dbReference type="InterPro" id="IPR048816">
    <property type="entry name" value="Peptidase_M17_N_1"/>
</dbReference>
<dbReference type="Pfam" id="PF21337">
    <property type="entry name" value="Peptidase_M17_N_1"/>
    <property type="match status" value="1"/>
</dbReference>
<dbReference type="Gene3D" id="3.40.630.10">
    <property type="entry name" value="Zn peptidases"/>
    <property type="match status" value="1"/>
</dbReference>
<dbReference type="InterPro" id="IPR011356">
    <property type="entry name" value="Leucine_aapep/pepB"/>
</dbReference>
<gene>
    <name evidence="7" type="ORF">E5162_07160</name>
</gene>
<keyword evidence="8" id="KW-1185">Reference proteome</keyword>
<protein>
    <submittedName>
        <fullName evidence="7">Leucyl aminopeptidase family protein</fullName>
    </submittedName>
</protein>
<dbReference type="Pfam" id="PF00883">
    <property type="entry name" value="Peptidase_M17"/>
    <property type="match status" value="1"/>
</dbReference>
<dbReference type="Proteomes" id="UP000305451">
    <property type="component" value="Unassembled WGS sequence"/>
</dbReference>
<accession>A0A4S2HAQ9</accession>
<feature type="domain" description="Cytosol aminopeptidase" evidence="6">
    <location>
        <begin position="297"/>
        <end position="304"/>
    </location>
</feature>
<sequence>MTDTFAPENGDARTARIVPAAELESLRAKIGHVNRTAFQAEPGECLVLPDGPVDALIGAGPANGPFDIASAAMSLPEGDWRLEALPEDWDPTQTQIALALGGYAFTRYRTPPRKPARFAPIQGADIADAARIVAGAFLTRDLVNTPAADMLPTQLEAAARTLAEAHGASVSVVTGDDLLTQNYPMIHAVGRASTDAPRLIEMEWGDPAHPRVALVGKGVCFDSGGLDVKGATGMRLMKKDMGGAANVLGLASIIMDTALPVRLHVLIPAVENAISGNAFRPGDVLASRKGLSVEIGNTDAEGRLVLADAITRACESDPDLLIDMATLTGAARVALGPEVMPYYTDDDALSDGVMAAARLVDDPLWRMPLWDGYDSWMDGEISDLNNAAEGGFAGSITAALFLRRFARDAKAWMHFDIFAWNPKSRPGHPAGGEMMGARALYDFLKRRYG</sequence>
<dbReference type="GO" id="GO:0070006">
    <property type="term" value="F:metalloaminopeptidase activity"/>
    <property type="evidence" value="ECO:0007669"/>
    <property type="project" value="InterPro"/>
</dbReference>
<dbReference type="GO" id="GO:0006508">
    <property type="term" value="P:proteolysis"/>
    <property type="evidence" value="ECO:0007669"/>
    <property type="project" value="UniProtKB-KW"/>
</dbReference>
<dbReference type="SUPFAM" id="SSF53187">
    <property type="entry name" value="Zn-dependent exopeptidases"/>
    <property type="match status" value="1"/>
</dbReference>
<evidence type="ECO:0000256" key="4">
    <source>
        <dbReference type="ARBA" id="ARBA00022801"/>
    </source>
</evidence>
<evidence type="ECO:0000313" key="8">
    <source>
        <dbReference type="Proteomes" id="UP000305451"/>
    </source>
</evidence>
<evidence type="ECO:0000256" key="3">
    <source>
        <dbReference type="ARBA" id="ARBA00022670"/>
    </source>
</evidence>
<dbReference type="PRINTS" id="PR00481">
    <property type="entry name" value="LAMNOPPTDASE"/>
</dbReference>
<dbReference type="PROSITE" id="PS00631">
    <property type="entry name" value="CYTOSOL_AP"/>
    <property type="match status" value="1"/>
</dbReference>
<evidence type="ECO:0000259" key="6">
    <source>
        <dbReference type="PROSITE" id="PS00631"/>
    </source>
</evidence>
<evidence type="ECO:0000256" key="1">
    <source>
        <dbReference type="ARBA" id="ARBA00009528"/>
    </source>
</evidence>
<dbReference type="PANTHER" id="PTHR11963">
    <property type="entry name" value="LEUCINE AMINOPEPTIDASE-RELATED"/>
    <property type="match status" value="1"/>
</dbReference>
<dbReference type="GO" id="GO:0005737">
    <property type="term" value="C:cytoplasm"/>
    <property type="evidence" value="ECO:0007669"/>
    <property type="project" value="InterPro"/>
</dbReference>
<evidence type="ECO:0000256" key="2">
    <source>
        <dbReference type="ARBA" id="ARBA00022438"/>
    </source>
</evidence>
<keyword evidence="4" id="KW-0378">Hydrolase</keyword>
<organism evidence="7 8">
    <name type="scientific">Marinicauda pacifica</name>
    <dbReference type="NCBI Taxonomy" id="1133559"/>
    <lineage>
        <taxon>Bacteria</taxon>
        <taxon>Pseudomonadati</taxon>
        <taxon>Pseudomonadota</taxon>
        <taxon>Alphaproteobacteria</taxon>
        <taxon>Maricaulales</taxon>
        <taxon>Maricaulaceae</taxon>
        <taxon>Marinicauda</taxon>
    </lineage>
</organism>
<comment type="caution">
    <text evidence="7">The sequence shown here is derived from an EMBL/GenBank/DDBJ whole genome shotgun (WGS) entry which is preliminary data.</text>
</comment>
<evidence type="ECO:0000313" key="7">
    <source>
        <dbReference type="EMBL" id="TGY92843.1"/>
    </source>
</evidence>
<dbReference type="InterPro" id="IPR043472">
    <property type="entry name" value="Macro_dom-like"/>
</dbReference>
<dbReference type="CDD" id="cd00433">
    <property type="entry name" value="Peptidase_M17"/>
    <property type="match status" value="1"/>
</dbReference>